<dbReference type="Proteomes" id="UP000325440">
    <property type="component" value="Unassembled WGS sequence"/>
</dbReference>
<feature type="transmembrane region" description="Helical" evidence="1">
    <location>
        <begin position="72"/>
        <end position="98"/>
    </location>
</feature>
<accession>A0A5E4MB84</accession>
<keyword evidence="1" id="KW-1133">Transmembrane helix</keyword>
<dbReference type="EMBL" id="CABPRJ010000476">
    <property type="protein sequence ID" value="VVC27627.1"/>
    <property type="molecule type" value="Genomic_DNA"/>
</dbReference>
<proteinExistence type="predicted"/>
<name>A0A5E4MB84_9HEMI</name>
<keyword evidence="3" id="KW-1185">Reference proteome</keyword>
<dbReference type="OrthoDB" id="10051670at2759"/>
<evidence type="ECO:0000313" key="2">
    <source>
        <dbReference type="EMBL" id="VVC27627.1"/>
    </source>
</evidence>
<keyword evidence="1" id="KW-0472">Membrane</keyword>
<protein>
    <submittedName>
        <fullName evidence="2">Uncharacterized protein</fullName>
    </submittedName>
</protein>
<keyword evidence="1" id="KW-0812">Transmembrane</keyword>
<sequence length="204" mass="23260">MASFHRESILSTLDLSDLVLSIVPVPCPANAFTIERCYYVSLTERFSRIQIGLLFLQDFFGSKIYQKNTETFCTAAFLQLSTFHLHIMGLFLLGYVVYTRLDTVLQEWIDALKIWQVYLGLYVLIFVSIIVVIAPFLSCFAVYQEINQLLMAYNISVSAVARARLYRDGGTARTNDSGARKLIGSQNETKQKQITKLRNYRALS</sequence>
<reference evidence="2 3" key="1">
    <citation type="submission" date="2019-08" db="EMBL/GenBank/DDBJ databases">
        <authorList>
            <person name="Alioto T."/>
            <person name="Alioto T."/>
            <person name="Gomez Garrido J."/>
        </authorList>
    </citation>
    <scope>NUCLEOTIDE SEQUENCE [LARGE SCALE GENOMIC DNA]</scope>
</reference>
<evidence type="ECO:0000256" key="1">
    <source>
        <dbReference type="SAM" id="Phobius"/>
    </source>
</evidence>
<evidence type="ECO:0000313" key="3">
    <source>
        <dbReference type="Proteomes" id="UP000325440"/>
    </source>
</evidence>
<feature type="transmembrane region" description="Helical" evidence="1">
    <location>
        <begin position="118"/>
        <end position="143"/>
    </location>
</feature>
<gene>
    <name evidence="2" type="ORF">CINCED_3A018466</name>
</gene>
<dbReference type="AlphaFoldDB" id="A0A5E4MB84"/>
<organism evidence="2 3">
    <name type="scientific">Cinara cedri</name>
    <dbReference type="NCBI Taxonomy" id="506608"/>
    <lineage>
        <taxon>Eukaryota</taxon>
        <taxon>Metazoa</taxon>
        <taxon>Ecdysozoa</taxon>
        <taxon>Arthropoda</taxon>
        <taxon>Hexapoda</taxon>
        <taxon>Insecta</taxon>
        <taxon>Pterygota</taxon>
        <taxon>Neoptera</taxon>
        <taxon>Paraneoptera</taxon>
        <taxon>Hemiptera</taxon>
        <taxon>Sternorrhyncha</taxon>
        <taxon>Aphidomorpha</taxon>
        <taxon>Aphidoidea</taxon>
        <taxon>Aphididae</taxon>
        <taxon>Lachninae</taxon>
        <taxon>Cinara</taxon>
    </lineage>
</organism>